<evidence type="ECO:0000313" key="3">
    <source>
        <dbReference type="Proteomes" id="UP000235388"/>
    </source>
</evidence>
<evidence type="ECO:0000313" key="2">
    <source>
        <dbReference type="EMBL" id="PLW55172.1"/>
    </source>
</evidence>
<dbReference type="STRING" id="200324.A0A2N5VZ08"/>
<reference evidence="2 3" key="1">
    <citation type="submission" date="2017-11" db="EMBL/GenBank/DDBJ databases">
        <title>De novo assembly and phasing of dikaryotic genomes from two isolates of Puccinia coronata f. sp. avenae, the causal agent of oat crown rust.</title>
        <authorList>
            <person name="Miller M.E."/>
            <person name="Zhang Y."/>
            <person name="Omidvar V."/>
            <person name="Sperschneider J."/>
            <person name="Schwessinger B."/>
            <person name="Raley C."/>
            <person name="Palmer J.M."/>
            <person name="Garnica D."/>
            <person name="Upadhyaya N."/>
            <person name="Rathjen J."/>
            <person name="Taylor J.M."/>
            <person name="Park R.F."/>
            <person name="Dodds P.N."/>
            <person name="Hirsch C.D."/>
            <person name="Kianian S.F."/>
            <person name="Figueroa M."/>
        </authorList>
    </citation>
    <scope>NUCLEOTIDE SEQUENCE [LARGE SCALE GENOMIC DNA]</scope>
    <source>
        <strain evidence="2">12NC29</strain>
    </source>
</reference>
<dbReference type="EMBL" id="PGCJ01000035">
    <property type="protein sequence ID" value="PLW55172.1"/>
    <property type="molecule type" value="Genomic_DNA"/>
</dbReference>
<organism evidence="2 3">
    <name type="scientific">Puccinia coronata f. sp. avenae</name>
    <dbReference type="NCBI Taxonomy" id="200324"/>
    <lineage>
        <taxon>Eukaryota</taxon>
        <taxon>Fungi</taxon>
        <taxon>Dikarya</taxon>
        <taxon>Basidiomycota</taxon>
        <taxon>Pucciniomycotina</taxon>
        <taxon>Pucciniomycetes</taxon>
        <taxon>Pucciniales</taxon>
        <taxon>Pucciniaceae</taxon>
        <taxon>Puccinia</taxon>
    </lineage>
</organism>
<dbReference type="AlphaFoldDB" id="A0A2N5VZ08"/>
<sequence>MWPLSQTRVALGSPSGYPGVPPALHLTSSGSYSKLLSPKSRSSTIIDTMSQQEASTMSRRSNQKTSSTIDKAQPRHAGKTTHPSFEIIRHKSFGTRMHELWIRVQGEFGLSMLETISKWNSIYAIDDANCQPLSPRFRPPQT</sequence>
<protein>
    <submittedName>
        <fullName evidence="2">Uncharacterized protein</fullName>
    </submittedName>
</protein>
<dbReference type="OrthoDB" id="2501350at2759"/>
<dbReference type="Proteomes" id="UP000235388">
    <property type="component" value="Unassembled WGS sequence"/>
</dbReference>
<accession>A0A2N5VZ08</accession>
<proteinExistence type="predicted"/>
<keyword evidence="3" id="KW-1185">Reference proteome</keyword>
<gene>
    <name evidence="2" type="ORF">PCANC_03299</name>
</gene>
<name>A0A2N5VZ08_9BASI</name>
<feature type="region of interest" description="Disordered" evidence="1">
    <location>
        <begin position="35"/>
        <end position="86"/>
    </location>
</feature>
<evidence type="ECO:0000256" key="1">
    <source>
        <dbReference type="SAM" id="MobiDB-lite"/>
    </source>
</evidence>
<comment type="caution">
    <text evidence="2">The sequence shown here is derived from an EMBL/GenBank/DDBJ whole genome shotgun (WGS) entry which is preliminary data.</text>
</comment>
<feature type="compositionally biased region" description="Polar residues" evidence="1">
    <location>
        <begin position="35"/>
        <end position="70"/>
    </location>
</feature>